<protein>
    <submittedName>
        <fullName evidence="1">Uncharacterized protein</fullName>
    </submittedName>
</protein>
<dbReference type="EMBL" id="BAAAMN010000041">
    <property type="protein sequence ID" value="GAA2039809.1"/>
    <property type="molecule type" value="Genomic_DNA"/>
</dbReference>
<sequence length="292" mass="32282">MKSLNILHRVVDTLRPAAPPSRPAVLRLGTGAFTVWNNLRRRAMFHKLNAQHETAFDPVGPVRVLRRPLPPRVANALFDAAQVTNMLTTLGVAHRVTGPVNAVLQLWTLSYRNSWGMIFHHDNMALLHQMVLGVTRSADALSVDALVRENTLWPRRVDRAYGGIASAMNVATCSVYFISGVAKVRSPQGWKWASGNTLRDQIAADAIRKEVFGTKAPDKAHDLYNARGFFTLAGVGALAIELGSPLSMVHRRCGQVFSIAAWGMHIGIRYIMGIKFPYNTSGVSYLPYFPVR</sequence>
<reference evidence="2" key="1">
    <citation type="journal article" date="2019" name="Int. J. Syst. Evol. Microbiol.">
        <title>The Global Catalogue of Microorganisms (GCM) 10K type strain sequencing project: providing services to taxonomists for standard genome sequencing and annotation.</title>
        <authorList>
            <consortium name="The Broad Institute Genomics Platform"/>
            <consortium name="The Broad Institute Genome Sequencing Center for Infectious Disease"/>
            <person name="Wu L."/>
            <person name="Ma J."/>
        </authorList>
    </citation>
    <scope>NUCLEOTIDE SEQUENCE [LARGE SCALE GENOMIC DNA]</scope>
    <source>
        <strain evidence="2">JCM 13595</strain>
    </source>
</reference>
<organism evidence="1 2">
    <name type="scientific">Yaniella flava</name>
    <dbReference type="NCBI Taxonomy" id="287930"/>
    <lineage>
        <taxon>Bacteria</taxon>
        <taxon>Bacillati</taxon>
        <taxon>Actinomycetota</taxon>
        <taxon>Actinomycetes</taxon>
        <taxon>Micrococcales</taxon>
        <taxon>Micrococcaceae</taxon>
        <taxon>Yaniella</taxon>
    </lineage>
</organism>
<accession>A0ABP5G419</accession>
<evidence type="ECO:0000313" key="1">
    <source>
        <dbReference type="EMBL" id="GAA2039809.1"/>
    </source>
</evidence>
<name>A0ABP5G419_9MICC</name>
<dbReference type="RefSeq" id="WP_343958252.1">
    <property type="nucleotide sequence ID" value="NZ_BAAAMN010000041.1"/>
</dbReference>
<keyword evidence="2" id="KW-1185">Reference proteome</keyword>
<proteinExistence type="predicted"/>
<dbReference type="Proteomes" id="UP001501461">
    <property type="component" value="Unassembled WGS sequence"/>
</dbReference>
<comment type="caution">
    <text evidence="1">The sequence shown here is derived from an EMBL/GenBank/DDBJ whole genome shotgun (WGS) entry which is preliminary data.</text>
</comment>
<evidence type="ECO:0000313" key="2">
    <source>
        <dbReference type="Proteomes" id="UP001501461"/>
    </source>
</evidence>
<gene>
    <name evidence="1" type="ORF">GCM10009720_20440</name>
</gene>